<reference evidence="1" key="1">
    <citation type="submission" date="2020-05" db="EMBL/GenBank/DDBJ databases">
        <authorList>
            <consortium name="Genoscope - CEA"/>
            <person name="William W."/>
        </authorList>
    </citation>
    <scope>NUCLEOTIDE SEQUENCE [LARGE SCALE GENOMIC DNA]</scope>
    <source>
        <strain evidence="1">PCC 7821</strain>
    </source>
</reference>
<proteinExistence type="predicted"/>
<protein>
    <recommendedName>
        <fullName evidence="3">DUF433 domain-containing protein</fullName>
    </recommendedName>
</protein>
<evidence type="ECO:0008006" key="3">
    <source>
        <dbReference type="Google" id="ProtNLM"/>
    </source>
</evidence>
<name>A0A6J7ZSW0_PLARU</name>
<dbReference type="Pfam" id="PF04255">
    <property type="entry name" value="DUF433"/>
    <property type="match status" value="1"/>
</dbReference>
<dbReference type="AlphaFoldDB" id="A0A6J7ZSW0"/>
<dbReference type="Gene3D" id="1.10.10.10">
    <property type="entry name" value="Winged helix-like DNA-binding domain superfamily/Winged helix DNA-binding domain"/>
    <property type="match status" value="1"/>
</dbReference>
<dbReference type="EMBL" id="CZCZ02000017">
    <property type="protein sequence ID" value="CAC5345450.1"/>
    <property type="molecule type" value="Genomic_DNA"/>
</dbReference>
<comment type="caution">
    <text evidence="1">The sequence shown here is derived from an EMBL/GenBank/DDBJ whole genome shotgun (WGS) entry which is preliminary data.</text>
</comment>
<dbReference type="SUPFAM" id="SSF46689">
    <property type="entry name" value="Homeodomain-like"/>
    <property type="match status" value="1"/>
</dbReference>
<gene>
    <name evidence="1" type="ORF">PLAN_70024</name>
</gene>
<dbReference type="InterPro" id="IPR007367">
    <property type="entry name" value="DUF433"/>
</dbReference>
<evidence type="ECO:0000313" key="1">
    <source>
        <dbReference type="EMBL" id="CAC5345450.1"/>
    </source>
</evidence>
<evidence type="ECO:0000313" key="2">
    <source>
        <dbReference type="Proteomes" id="UP000196521"/>
    </source>
</evidence>
<keyword evidence="2" id="KW-1185">Reference proteome</keyword>
<organism evidence="1 2">
    <name type="scientific">Planktothrix rubescens CCAP 1459/22</name>
    <dbReference type="NCBI Taxonomy" id="329571"/>
    <lineage>
        <taxon>Bacteria</taxon>
        <taxon>Bacillati</taxon>
        <taxon>Cyanobacteriota</taxon>
        <taxon>Cyanophyceae</taxon>
        <taxon>Oscillatoriophycideae</taxon>
        <taxon>Oscillatoriales</taxon>
        <taxon>Microcoleaceae</taxon>
        <taxon>Planktothrix</taxon>
    </lineage>
</organism>
<dbReference type="InterPro" id="IPR036388">
    <property type="entry name" value="WH-like_DNA-bd_sf"/>
</dbReference>
<sequence length="88" mass="9846">MPENSSIISISTEIMGGTPVFLGTRVPIQTLFDYLEAGESIDDFLEGFPTVSREQIIALLEEAKKQLFSRIAIVSFAVMVTRFLFQPF</sequence>
<dbReference type="InterPro" id="IPR009057">
    <property type="entry name" value="Homeodomain-like_sf"/>
</dbReference>
<accession>A0A6J7ZSW0</accession>
<dbReference type="RefSeq" id="WP_043938578.1">
    <property type="nucleotide sequence ID" value="NZ_LR812491.1"/>
</dbReference>
<dbReference type="Proteomes" id="UP000196521">
    <property type="component" value="Unassembled WGS sequence"/>
</dbReference>